<gene>
    <name evidence="8" type="ORF">MUK42_30404</name>
</gene>
<evidence type="ECO:0000256" key="3">
    <source>
        <dbReference type="ARBA" id="ARBA00022475"/>
    </source>
</evidence>
<evidence type="ECO:0000259" key="7">
    <source>
        <dbReference type="Pfam" id="PF25079"/>
    </source>
</evidence>
<keyword evidence="9" id="KW-1185">Reference proteome</keyword>
<evidence type="ECO:0000256" key="4">
    <source>
        <dbReference type="ARBA" id="ARBA00022729"/>
    </source>
</evidence>
<dbReference type="Pfam" id="PF04833">
    <property type="entry name" value="COBRA"/>
    <property type="match status" value="1"/>
</dbReference>
<dbReference type="GO" id="GO:0005886">
    <property type="term" value="C:plasma membrane"/>
    <property type="evidence" value="ECO:0007669"/>
    <property type="project" value="UniProtKB-SubCell"/>
</dbReference>
<dbReference type="Proteomes" id="UP001055439">
    <property type="component" value="Chromosome 4"/>
</dbReference>
<evidence type="ECO:0000313" key="9">
    <source>
        <dbReference type="Proteomes" id="UP001055439"/>
    </source>
</evidence>
<dbReference type="PANTHER" id="PTHR31052:SF2">
    <property type="entry name" value="COBRA-LIKE PROTEIN 10"/>
    <property type="match status" value="1"/>
</dbReference>
<organism evidence="8 9">
    <name type="scientific">Musa troglodytarum</name>
    <name type="common">fe'i banana</name>
    <dbReference type="NCBI Taxonomy" id="320322"/>
    <lineage>
        <taxon>Eukaryota</taxon>
        <taxon>Viridiplantae</taxon>
        <taxon>Streptophyta</taxon>
        <taxon>Embryophyta</taxon>
        <taxon>Tracheophyta</taxon>
        <taxon>Spermatophyta</taxon>
        <taxon>Magnoliopsida</taxon>
        <taxon>Liliopsida</taxon>
        <taxon>Zingiberales</taxon>
        <taxon>Musaceae</taxon>
        <taxon>Musa</taxon>
    </lineage>
</organism>
<evidence type="ECO:0000256" key="2">
    <source>
        <dbReference type="ARBA" id="ARBA00005507"/>
    </source>
</evidence>
<dbReference type="EMBL" id="CP097506">
    <property type="protein sequence ID" value="URD94853.1"/>
    <property type="molecule type" value="Genomic_DNA"/>
</dbReference>
<feature type="domain" description="COBRA C-terminal" evidence="7">
    <location>
        <begin position="220"/>
        <end position="432"/>
    </location>
</feature>
<dbReference type="AlphaFoldDB" id="A0A9E7FG05"/>
<dbReference type="PANTHER" id="PTHR31052">
    <property type="entry name" value="COBRA-LIKE PROTEIN 7"/>
    <property type="match status" value="1"/>
</dbReference>
<accession>A0A9E7FG05</accession>
<evidence type="ECO:0000313" key="8">
    <source>
        <dbReference type="EMBL" id="URD94853.1"/>
    </source>
</evidence>
<dbReference type="Pfam" id="PF25079">
    <property type="entry name" value="COB_C"/>
    <property type="match status" value="1"/>
</dbReference>
<dbReference type="InterPro" id="IPR056900">
    <property type="entry name" value="COB_C"/>
</dbReference>
<dbReference type="OrthoDB" id="2014623at2759"/>
<comment type="similarity">
    <text evidence="2">Belongs to the COBRA family.</text>
</comment>
<dbReference type="InterPro" id="IPR006918">
    <property type="entry name" value="COBRA_pln"/>
</dbReference>
<keyword evidence="4" id="KW-0732">Signal</keyword>
<protein>
    <submittedName>
        <fullName evidence="8">COBRA-like protein</fullName>
    </submittedName>
</protein>
<evidence type="ECO:0000256" key="5">
    <source>
        <dbReference type="ARBA" id="ARBA00023136"/>
    </source>
</evidence>
<keyword evidence="3" id="KW-1003">Cell membrane</keyword>
<keyword evidence="6" id="KW-0325">Glycoprotein</keyword>
<comment type="subcellular location">
    <subcellularLocation>
        <location evidence="1">Cell membrane</location>
    </subcellularLocation>
</comment>
<reference evidence="8" key="1">
    <citation type="submission" date="2022-05" db="EMBL/GenBank/DDBJ databases">
        <title>The Musa troglodytarum L. genome provides insights into the mechanism of non-climacteric behaviour and enrichment of carotenoids.</title>
        <authorList>
            <person name="Wang J."/>
        </authorList>
    </citation>
    <scope>NUCLEOTIDE SEQUENCE</scope>
    <source>
        <tissue evidence="8">Leaf</tissue>
    </source>
</reference>
<evidence type="ECO:0000256" key="1">
    <source>
        <dbReference type="ARBA" id="ARBA00004236"/>
    </source>
</evidence>
<keyword evidence="5" id="KW-0472">Membrane</keyword>
<evidence type="ECO:0000256" key="6">
    <source>
        <dbReference type="ARBA" id="ARBA00023180"/>
    </source>
</evidence>
<dbReference type="GO" id="GO:0010215">
    <property type="term" value="P:cellulose microfibril organization"/>
    <property type="evidence" value="ECO:0007669"/>
    <property type="project" value="InterPro"/>
</dbReference>
<name>A0A9E7FG05_9LILI</name>
<sequence length="461" mass="51165">MFIGFQHREILVSGSGAVITDGTDFPVHVENGTSLSGFPQTDLMNAIDTAGDLSQIRVEMHFTGTQFGVKPPGTPMPRTIKLLNDGFKCPAPTKKGILGSQMYVCCVKDPKFKAKKPETTRFLPRRNGTLLPPTMNVTQSKAIFQLQVYKLPPDLNRTVFYPPQNWKINGFLNPDYTCGPPIRVSPMEFPDPSGLMSETEAIASWQIVCNITRRQSKHSQCCVTYSAFYNESVVPCNTCACGCSEDAACNPDAPALLLPPEALLVPSENRTAKAKAWASIKHRHLPNTLPCWDNCGVSINWHIVSNYRKGWTARITLFNWADYTFKNWFVALEMDKFYRGYEKVYSFNGTKLEGPGRLNRTIFLQGLKGLNYLIAETDGKDPGVDPRVPGKQQSVISFSKKETPGINIVKGDGFPTRLYFNGEECELPDEIPTASGARHSVSQLAVVLLTVVALLCTVDYF</sequence>
<proteinExistence type="inferred from homology"/>